<dbReference type="Proteomes" id="UP001162501">
    <property type="component" value="Unassembled WGS sequence"/>
</dbReference>
<gene>
    <name evidence="1" type="ORF">MRATA1EN22A_LOCUS28961</name>
</gene>
<organism evidence="1 2">
    <name type="scientific">Rangifer tarandus platyrhynchus</name>
    <name type="common">Svalbard reindeer</name>
    <dbReference type="NCBI Taxonomy" id="3082113"/>
    <lineage>
        <taxon>Eukaryota</taxon>
        <taxon>Metazoa</taxon>
        <taxon>Chordata</taxon>
        <taxon>Craniata</taxon>
        <taxon>Vertebrata</taxon>
        <taxon>Euteleostomi</taxon>
        <taxon>Mammalia</taxon>
        <taxon>Eutheria</taxon>
        <taxon>Laurasiatheria</taxon>
        <taxon>Artiodactyla</taxon>
        <taxon>Ruminantia</taxon>
        <taxon>Pecora</taxon>
        <taxon>Cervidae</taxon>
        <taxon>Odocoileinae</taxon>
        <taxon>Rangifer</taxon>
    </lineage>
</organism>
<evidence type="ECO:0000313" key="2">
    <source>
        <dbReference type="Proteomes" id="UP001162501"/>
    </source>
</evidence>
<sequence>METFCETVQFYLRHLEDSVYPVMTEDQFALKLFPMYRYFVTVWLRNNTPEGFLYRVLGFPPATGLEADKVGVLLLERLYKTDHGDDFDREVRQYRKLLLEKCVSSLRGPGVSTSVTSEGLEFLAKGLVELRGGDLGSAFNAISEQCRAFFDNMEGSVRAEVASDTLVALSRNHFSLVMYELQHHLKPLNLTEESVLVTLAKLANGN</sequence>
<feature type="non-terminal residue" evidence="1">
    <location>
        <position position="206"/>
    </location>
</feature>
<dbReference type="EMBL" id="CATOBB020000356">
    <property type="protein sequence ID" value="CAM9140388.1"/>
    <property type="molecule type" value="Genomic_DNA"/>
</dbReference>
<evidence type="ECO:0000313" key="1">
    <source>
        <dbReference type="EMBL" id="CAM9140388.1"/>
    </source>
</evidence>
<reference evidence="1" key="1">
    <citation type="submission" date="2025-03" db="EMBL/GenBank/DDBJ databases">
        <authorList>
            <consortium name="ELIXIR-Norway"/>
            <consortium name="Elixir Norway"/>
        </authorList>
    </citation>
    <scope>NUCLEOTIDE SEQUENCE</scope>
</reference>
<proteinExistence type="predicted"/>
<protein>
    <submittedName>
        <fullName evidence="1">Uncharacterized protein</fullName>
    </submittedName>
</protein>
<accession>A0ACB1KEF9</accession>
<name>A0ACB1KEF9_RANTA</name>
<comment type="caution">
    <text evidence="1">The sequence shown here is derived from an EMBL/GenBank/DDBJ whole genome shotgun (WGS) entry which is preliminary data.</text>
</comment>